<comment type="catalytic activity">
    <reaction evidence="1 9">
        <text>alpha-D-glucose = beta-D-glucose</text>
        <dbReference type="Rhea" id="RHEA:10264"/>
        <dbReference type="ChEBI" id="CHEBI:15903"/>
        <dbReference type="ChEBI" id="CHEBI:17925"/>
        <dbReference type="EC" id="5.1.3.3"/>
    </reaction>
</comment>
<evidence type="ECO:0000256" key="2">
    <source>
        <dbReference type="ARBA" id="ARBA00001712"/>
    </source>
</evidence>
<name>A0ABM1M1M1_NICVS</name>
<dbReference type="Proteomes" id="UP000695000">
    <property type="component" value="Unplaced"/>
</dbReference>
<comment type="pathway">
    <text evidence="4 9">Carbohydrate metabolism; hexose metabolism.</text>
</comment>
<evidence type="ECO:0000313" key="10">
    <source>
        <dbReference type="Proteomes" id="UP000695000"/>
    </source>
</evidence>
<comment type="similarity">
    <text evidence="5 9">Belongs to the aldose epimerase family.</text>
</comment>
<dbReference type="InterPro" id="IPR008183">
    <property type="entry name" value="Aldose_1/G6P_1-epimerase"/>
</dbReference>
<reference evidence="11" key="1">
    <citation type="submission" date="2025-08" db="UniProtKB">
        <authorList>
            <consortium name="RefSeq"/>
        </authorList>
    </citation>
    <scope>IDENTIFICATION</scope>
    <source>
        <tissue evidence="11">Whole Larva</tissue>
    </source>
</reference>
<evidence type="ECO:0000256" key="4">
    <source>
        <dbReference type="ARBA" id="ARBA00005028"/>
    </source>
</evidence>
<organism evidence="10 11">
    <name type="scientific">Nicrophorus vespilloides</name>
    <name type="common">Boreal carrion beetle</name>
    <dbReference type="NCBI Taxonomy" id="110193"/>
    <lineage>
        <taxon>Eukaryota</taxon>
        <taxon>Metazoa</taxon>
        <taxon>Ecdysozoa</taxon>
        <taxon>Arthropoda</taxon>
        <taxon>Hexapoda</taxon>
        <taxon>Insecta</taxon>
        <taxon>Pterygota</taxon>
        <taxon>Neoptera</taxon>
        <taxon>Endopterygota</taxon>
        <taxon>Coleoptera</taxon>
        <taxon>Polyphaga</taxon>
        <taxon>Staphyliniformia</taxon>
        <taxon>Silphidae</taxon>
        <taxon>Nicrophorinae</taxon>
        <taxon>Nicrophorus</taxon>
    </lineage>
</organism>
<dbReference type="InterPro" id="IPR014718">
    <property type="entry name" value="GH-type_carb-bd"/>
</dbReference>
<dbReference type="PIRSF" id="PIRSF005096">
    <property type="entry name" value="GALM"/>
    <property type="match status" value="1"/>
</dbReference>
<gene>
    <name evidence="11" type="primary">LOC108556747</name>
</gene>
<evidence type="ECO:0000256" key="8">
    <source>
        <dbReference type="ARBA" id="ARBA00045743"/>
    </source>
</evidence>
<dbReference type="GeneID" id="108556747"/>
<dbReference type="Gene3D" id="2.70.98.10">
    <property type="match status" value="1"/>
</dbReference>
<evidence type="ECO:0000256" key="9">
    <source>
        <dbReference type="PIRNR" id="PIRNR005096"/>
    </source>
</evidence>
<evidence type="ECO:0000256" key="6">
    <source>
        <dbReference type="ARBA" id="ARBA00023235"/>
    </source>
</evidence>
<evidence type="ECO:0000313" key="11">
    <source>
        <dbReference type="RefSeq" id="XP_017768471.1"/>
    </source>
</evidence>
<keyword evidence="7 9" id="KW-0119">Carbohydrate metabolism</keyword>
<evidence type="ECO:0000256" key="5">
    <source>
        <dbReference type="ARBA" id="ARBA00006206"/>
    </source>
</evidence>
<evidence type="ECO:0000256" key="3">
    <source>
        <dbReference type="ARBA" id="ARBA00004947"/>
    </source>
</evidence>
<dbReference type="EC" id="5.1.3.3" evidence="9"/>
<dbReference type="PROSITE" id="PS00545">
    <property type="entry name" value="ALDOSE_1_EPIMERASE"/>
    <property type="match status" value="1"/>
</dbReference>
<dbReference type="PANTHER" id="PTHR10091:SF0">
    <property type="entry name" value="GALACTOSE MUTAROTASE"/>
    <property type="match status" value="1"/>
</dbReference>
<dbReference type="InterPro" id="IPR011013">
    <property type="entry name" value="Gal_mutarotase_sf_dom"/>
</dbReference>
<dbReference type="SUPFAM" id="SSF74650">
    <property type="entry name" value="Galactose mutarotase-like"/>
    <property type="match status" value="1"/>
</dbReference>
<dbReference type="CDD" id="cd09019">
    <property type="entry name" value="galactose_mutarotase_like"/>
    <property type="match status" value="1"/>
</dbReference>
<keyword evidence="10" id="KW-1185">Reference proteome</keyword>
<dbReference type="InterPro" id="IPR015443">
    <property type="entry name" value="Aldose_1-epimerase"/>
</dbReference>
<keyword evidence="6 9" id="KW-0413">Isomerase</keyword>
<dbReference type="PANTHER" id="PTHR10091">
    <property type="entry name" value="ALDOSE-1-EPIMERASE"/>
    <property type="match status" value="1"/>
</dbReference>
<evidence type="ECO:0000256" key="1">
    <source>
        <dbReference type="ARBA" id="ARBA00001614"/>
    </source>
</evidence>
<dbReference type="InterPro" id="IPR047215">
    <property type="entry name" value="Galactose_mutarotase-like"/>
</dbReference>
<comment type="catalytic activity">
    <reaction evidence="2">
        <text>alpha-D-galactose = beta-D-galactose</text>
        <dbReference type="Rhea" id="RHEA:28675"/>
        <dbReference type="ChEBI" id="CHEBI:27667"/>
        <dbReference type="ChEBI" id="CHEBI:28061"/>
        <dbReference type="EC" id="5.1.3.3"/>
    </reaction>
    <physiologicalReaction direction="right-to-left" evidence="2">
        <dbReference type="Rhea" id="RHEA:28677"/>
    </physiologicalReaction>
</comment>
<comment type="function">
    <text evidence="8">Mutarotase that catalyzes the interconversion of beta-D-galactose and alpha-D-galactose during galactose metabolism. Beta-D-galactose is metabolized in the liver into glucose 1-phosphate, the primary metabolic fuel, by the action of four enzymes that constitute the Leloir pathway: GALM, GALK1 (galactokinase), GALT (galactose-1-phosphate uridylyltransferase) and GALE (UDP-galactose-4'-epimerase). Involved in the maintenance of the equilibrium between the beta- and alpha-anomers of galactose, therefore ensuring a sufficient supply of the alpha-anomer for GALK1. Also active on D-glucose although shows a preference for galactose over glucose.</text>
</comment>
<accession>A0ABM1M1M1</accession>
<protein>
    <recommendedName>
        <fullName evidence="9">Aldose 1-epimerase</fullName>
        <ecNumber evidence="9">5.1.3.3</ecNumber>
    </recommendedName>
</protein>
<dbReference type="Pfam" id="PF01263">
    <property type="entry name" value="Aldose_epim"/>
    <property type="match status" value="1"/>
</dbReference>
<comment type="pathway">
    <text evidence="3">Carbohydrate metabolism; galactose metabolism.</text>
</comment>
<dbReference type="NCBIfam" id="NF008277">
    <property type="entry name" value="PRK11055.1"/>
    <property type="match status" value="1"/>
</dbReference>
<dbReference type="RefSeq" id="XP_017768471.1">
    <property type="nucleotide sequence ID" value="XM_017912982.1"/>
</dbReference>
<proteinExistence type="inferred from homology"/>
<evidence type="ECO:0000256" key="7">
    <source>
        <dbReference type="ARBA" id="ARBA00023277"/>
    </source>
</evidence>
<dbReference type="InterPro" id="IPR018052">
    <property type="entry name" value="Ald1_epimerase_CS"/>
</dbReference>
<sequence>MAKAKTVLASQSPKMSCKYEDVVLEEDHFDFLVDKTTGQATSVRQFTWTNGNGVVIKMITYGATITSIKLPDRNGKFDDIVLGYNNIAGYLSSANPYFGATVGRVANRIGGARINIDQATYALSANLGRHQLHGGFKGFDKYNWDYYVSGNRVVFSLDSADGDEGYPGNVLVNVSCELTNSNEFLLDFSATTTKPTVVNLTNHSYFNLAGHEKGAQEIYKHEVSINADRITEVDEDFIPTGKLLPVCNTIFDLRIPKQLGSVIHKVPVVNGYDHNFCINRASEQQNTFVSRIQHYATGRALEVYSNQYGVQFYTSNGLPEDPKDAPMGADITKLQKVVGKDGANYYKHSAICLETQNYPDAVNQSDFPKAILYPGETYHHTLKYKFIVE</sequence>